<comment type="caution">
    <text evidence="2">The sequence shown here is derived from an EMBL/GenBank/DDBJ whole genome shotgun (WGS) entry which is preliminary data.</text>
</comment>
<name>A0A8K0RZ47_9HYPO</name>
<accession>A0A8K0RZ47</accession>
<proteinExistence type="predicted"/>
<feature type="region of interest" description="Disordered" evidence="1">
    <location>
        <begin position="333"/>
        <end position="359"/>
    </location>
</feature>
<dbReference type="OrthoDB" id="4777915at2759"/>
<dbReference type="Proteomes" id="UP000813427">
    <property type="component" value="Unassembled WGS sequence"/>
</dbReference>
<reference evidence="2" key="1">
    <citation type="journal article" date="2021" name="Nat. Commun.">
        <title>Genetic determinants of endophytism in the Arabidopsis root mycobiome.</title>
        <authorList>
            <person name="Mesny F."/>
            <person name="Miyauchi S."/>
            <person name="Thiergart T."/>
            <person name="Pickel B."/>
            <person name="Atanasova L."/>
            <person name="Karlsson M."/>
            <person name="Huettel B."/>
            <person name="Barry K.W."/>
            <person name="Haridas S."/>
            <person name="Chen C."/>
            <person name="Bauer D."/>
            <person name="Andreopoulos W."/>
            <person name="Pangilinan J."/>
            <person name="LaButti K."/>
            <person name="Riley R."/>
            <person name="Lipzen A."/>
            <person name="Clum A."/>
            <person name="Drula E."/>
            <person name="Henrissat B."/>
            <person name="Kohler A."/>
            <person name="Grigoriev I.V."/>
            <person name="Martin F.M."/>
            <person name="Hacquard S."/>
        </authorList>
    </citation>
    <scope>NUCLEOTIDE SEQUENCE</scope>
    <source>
        <strain evidence="2">MPI-SDFR-AT-0068</strain>
    </source>
</reference>
<evidence type="ECO:0000313" key="2">
    <source>
        <dbReference type="EMBL" id="KAH7252757.1"/>
    </source>
</evidence>
<gene>
    <name evidence="2" type="ORF">BKA59DRAFT_436923</name>
</gene>
<dbReference type="EMBL" id="JAGPXF010000003">
    <property type="protein sequence ID" value="KAH7252757.1"/>
    <property type="molecule type" value="Genomic_DNA"/>
</dbReference>
<dbReference type="AlphaFoldDB" id="A0A8K0RZ47"/>
<evidence type="ECO:0000256" key="1">
    <source>
        <dbReference type="SAM" id="MobiDB-lite"/>
    </source>
</evidence>
<protein>
    <submittedName>
        <fullName evidence="2">Uncharacterized protein</fullName>
    </submittedName>
</protein>
<feature type="compositionally biased region" description="Basic and acidic residues" evidence="1">
    <location>
        <begin position="333"/>
        <end position="348"/>
    </location>
</feature>
<evidence type="ECO:0000313" key="3">
    <source>
        <dbReference type="Proteomes" id="UP000813427"/>
    </source>
</evidence>
<keyword evidence="3" id="KW-1185">Reference proteome</keyword>
<sequence>MDPNLELYRSLLHLPPWERREQMGHLPRSELNRVRTVIEEEDRAKRLQESIAGRDLVQVALANPSEIIQDSQLQDTLLGRNIHRDDQDGMVKRITNKVASTSSSLVRYVSEFDQRGHPLCLDAWKLVYCDIYYVDGGSATLQEIYDARLQEEELQTPAARARELVRDDGLKQARRNAKWMIPAIERLSAEELVQPDPEDDERYERLLQHSSDKELMKTNLKNMLCKKSLERVWRQVSPSPPAWIRNILEIQQQWGFIYYLSREVDQKYGHNWKSTWNNIRSTSSPLRVTIACIHCQGSNNRMDLNDLNTKNWPIFCPNESLDEDEDLRKHFKQYTEKNRSQTREDEKKKRNKKKMKKWKEADDVLSPGLLRNTFIVIPMELISGNRSREASDFLDPCWVWAYDADWDSSEETVFNGEKYQGRVKVAMWSVNSWFYGARWEGVSLRDMWLKAQQHPEKLWECKSKRLEEWDHEPYV</sequence>
<organism evidence="2 3">
    <name type="scientific">Fusarium tricinctum</name>
    <dbReference type="NCBI Taxonomy" id="61284"/>
    <lineage>
        <taxon>Eukaryota</taxon>
        <taxon>Fungi</taxon>
        <taxon>Dikarya</taxon>
        <taxon>Ascomycota</taxon>
        <taxon>Pezizomycotina</taxon>
        <taxon>Sordariomycetes</taxon>
        <taxon>Hypocreomycetidae</taxon>
        <taxon>Hypocreales</taxon>
        <taxon>Nectriaceae</taxon>
        <taxon>Fusarium</taxon>
        <taxon>Fusarium tricinctum species complex</taxon>
    </lineage>
</organism>